<reference evidence="12 13" key="1">
    <citation type="submission" date="2020-11" db="EMBL/GenBank/DDBJ databases">
        <authorList>
            <person name="Wallbank WR R."/>
            <person name="Pardo Diaz C."/>
            <person name="Kozak K."/>
            <person name="Martin S."/>
            <person name="Jiggins C."/>
            <person name="Moest M."/>
            <person name="Warren A I."/>
            <person name="Generalovic N T."/>
            <person name="Byers J.R.P. K."/>
            <person name="Montejo-Kovacevich G."/>
            <person name="Yen C E."/>
        </authorList>
    </citation>
    <scope>NUCLEOTIDE SEQUENCE [LARGE SCALE GENOMIC DNA]</scope>
</reference>
<dbReference type="GO" id="GO:0005886">
    <property type="term" value="C:plasma membrane"/>
    <property type="evidence" value="ECO:0007669"/>
    <property type="project" value="UniProtKB-SubCell"/>
</dbReference>
<keyword evidence="3 11" id="KW-0716">Sensory transduction</keyword>
<evidence type="ECO:0000256" key="1">
    <source>
        <dbReference type="ARBA" id="ARBA00004651"/>
    </source>
</evidence>
<dbReference type="PANTHER" id="PTHR21137:SF44">
    <property type="entry name" value="ODORANT RECEPTOR 13A-RELATED"/>
    <property type="match status" value="1"/>
</dbReference>
<dbReference type="AlphaFoldDB" id="A0A7R8YPW6"/>
<dbReference type="PANTHER" id="PTHR21137">
    <property type="entry name" value="ODORANT RECEPTOR"/>
    <property type="match status" value="1"/>
</dbReference>
<protein>
    <recommendedName>
        <fullName evidence="11">Odorant receptor</fullName>
    </recommendedName>
</protein>
<evidence type="ECO:0000313" key="12">
    <source>
        <dbReference type="EMBL" id="CAD7077819.1"/>
    </source>
</evidence>
<feature type="transmembrane region" description="Helical" evidence="11">
    <location>
        <begin position="44"/>
        <end position="66"/>
    </location>
</feature>
<evidence type="ECO:0000256" key="11">
    <source>
        <dbReference type="RuleBase" id="RU351113"/>
    </source>
</evidence>
<dbReference type="Pfam" id="PF02949">
    <property type="entry name" value="7tm_6"/>
    <property type="match status" value="1"/>
</dbReference>
<keyword evidence="5 11" id="KW-0552">Olfaction</keyword>
<dbReference type="OMA" id="IEICALG"/>
<dbReference type="InterPro" id="IPR004117">
    <property type="entry name" value="7tm6_olfct_rcpt"/>
</dbReference>
<evidence type="ECO:0000256" key="5">
    <source>
        <dbReference type="ARBA" id="ARBA00022725"/>
    </source>
</evidence>
<dbReference type="GO" id="GO:0007165">
    <property type="term" value="P:signal transduction"/>
    <property type="evidence" value="ECO:0007669"/>
    <property type="project" value="UniProtKB-KW"/>
</dbReference>
<dbReference type="GO" id="GO:0004984">
    <property type="term" value="F:olfactory receptor activity"/>
    <property type="evidence" value="ECO:0007669"/>
    <property type="project" value="InterPro"/>
</dbReference>
<comment type="subcellular location">
    <subcellularLocation>
        <location evidence="1 11">Cell membrane</location>
        <topology evidence="1 11">Multi-pass membrane protein</topology>
    </subcellularLocation>
</comment>
<evidence type="ECO:0000313" key="13">
    <source>
        <dbReference type="Proteomes" id="UP000594454"/>
    </source>
</evidence>
<evidence type="ECO:0000256" key="4">
    <source>
        <dbReference type="ARBA" id="ARBA00022692"/>
    </source>
</evidence>
<dbReference type="FunCoup" id="A0A7R8YPW6">
    <property type="interactions" value="29"/>
</dbReference>
<keyword evidence="4 11" id="KW-0812">Transmembrane</keyword>
<comment type="caution">
    <text evidence="11">Lacks conserved residue(s) required for the propagation of feature annotation.</text>
</comment>
<name>A0A7R8YPW6_HERIL</name>
<feature type="transmembrane region" description="Helical" evidence="11">
    <location>
        <begin position="78"/>
        <end position="99"/>
    </location>
</feature>
<proteinExistence type="inferred from homology"/>
<evidence type="ECO:0000256" key="7">
    <source>
        <dbReference type="ARBA" id="ARBA00023136"/>
    </source>
</evidence>
<accession>A0A7R8YPW6</accession>
<keyword evidence="13" id="KW-1185">Reference proteome</keyword>
<keyword evidence="8 11" id="KW-0675">Receptor</keyword>
<dbReference type="Proteomes" id="UP000594454">
    <property type="component" value="Chromosome 1"/>
</dbReference>
<organism evidence="12 13">
    <name type="scientific">Hermetia illucens</name>
    <name type="common">Black soldier fly</name>
    <dbReference type="NCBI Taxonomy" id="343691"/>
    <lineage>
        <taxon>Eukaryota</taxon>
        <taxon>Metazoa</taxon>
        <taxon>Ecdysozoa</taxon>
        <taxon>Arthropoda</taxon>
        <taxon>Hexapoda</taxon>
        <taxon>Insecta</taxon>
        <taxon>Pterygota</taxon>
        <taxon>Neoptera</taxon>
        <taxon>Endopterygota</taxon>
        <taxon>Diptera</taxon>
        <taxon>Brachycera</taxon>
        <taxon>Stratiomyomorpha</taxon>
        <taxon>Stratiomyidae</taxon>
        <taxon>Hermetiinae</taxon>
        <taxon>Hermetia</taxon>
    </lineage>
</organism>
<evidence type="ECO:0000256" key="10">
    <source>
        <dbReference type="ARBA" id="ARBA00038679"/>
    </source>
</evidence>
<keyword evidence="6 11" id="KW-1133">Transmembrane helix</keyword>
<keyword evidence="2" id="KW-1003">Cell membrane</keyword>
<evidence type="ECO:0000256" key="3">
    <source>
        <dbReference type="ARBA" id="ARBA00022606"/>
    </source>
</evidence>
<keyword evidence="7 11" id="KW-0472">Membrane</keyword>
<evidence type="ECO:0000256" key="9">
    <source>
        <dbReference type="ARBA" id="ARBA00023224"/>
    </source>
</evidence>
<sequence>MKPQEKIVKFGDFMDIAVVFYKSLGIDALASQGKRNILENIFQVSIFALGTGNLCLAVVLEVVYLIKSFGIFKNILEITALLPCTIISTASVIKIVTLWSKNAQLTAILQQLQDMFPQTFAEQEKFDIECYRKHIRRVILPCALLTMMTGVMFNCYEIFKSIINYIRTGNFEKTYPYFFWYPFDDQTNWVYPVIYLHQFYAGYVTVVANITADLLLCCIITQLQMHFDFILRQLLEMVPRGEPNDMRCLKQLIQHHIMILRLSDEVNDVFGIPNLYTFVFASPIICFTGFQVSIGAANNVFGKYILFLICQLLIVFAVCYHGNIVVDSSLNVADAAYGQEWFQASKEYKKILLVLITRANNPSTLTATSFVTASLKTFSSVISTSYQFFALVRTMYSDG</sequence>
<feature type="transmembrane region" description="Helical" evidence="11">
    <location>
        <begin position="300"/>
        <end position="320"/>
    </location>
</feature>
<comment type="similarity">
    <text evidence="11">Belongs to the insect chemoreceptor superfamily. Heteromeric odorant receptor channel (TC 1.A.69) family.</text>
</comment>
<dbReference type="EMBL" id="LR899009">
    <property type="protein sequence ID" value="CAD7077819.1"/>
    <property type="molecule type" value="Genomic_DNA"/>
</dbReference>
<evidence type="ECO:0000256" key="6">
    <source>
        <dbReference type="ARBA" id="ARBA00022989"/>
    </source>
</evidence>
<keyword evidence="9 11" id="KW-0807">Transducer</keyword>
<dbReference type="OrthoDB" id="8185860at2759"/>
<evidence type="ECO:0000256" key="8">
    <source>
        <dbReference type="ARBA" id="ARBA00023170"/>
    </source>
</evidence>
<comment type="subunit">
    <text evidence="10">Interacts with Orco. Complexes exist early in the endomembrane system in olfactory sensory neurons (OSNs), coupling these complexes to the conserved ciliary trafficking pathway.</text>
</comment>
<dbReference type="GO" id="GO:0005549">
    <property type="term" value="F:odorant binding"/>
    <property type="evidence" value="ECO:0007669"/>
    <property type="project" value="InterPro"/>
</dbReference>
<dbReference type="InParanoid" id="A0A7R8YPW6"/>
<feature type="transmembrane region" description="Helical" evidence="11">
    <location>
        <begin position="138"/>
        <end position="159"/>
    </location>
</feature>
<evidence type="ECO:0000256" key="2">
    <source>
        <dbReference type="ARBA" id="ARBA00022475"/>
    </source>
</evidence>
<feature type="transmembrane region" description="Helical" evidence="11">
    <location>
        <begin position="200"/>
        <end position="223"/>
    </location>
</feature>
<feature type="transmembrane region" description="Helical" evidence="11">
    <location>
        <begin position="275"/>
        <end position="294"/>
    </location>
</feature>
<gene>
    <name evidence="12" type="ORF">HERILL_LOCUS1130</name>
</gene>